<dbReference type="EMBL" id="AAQR03072381">
    <property type="status" value="NOT_ANNOTATED_CDS"/>
    <property type="molecule type" value="Genomic_DNA"/>
</dbReference>
<dbReference type="OMA" id="VKYGAWY"/>
<dbReference type="Pfam" id="PF14642">
    <property type="entry name" value="FAM47"/>
    <property type="match status" value="1"/>
</dbReference>
<dbReference type="AlphaFoldDB" id="H0XF65"/>
<dbReference type="EMBL" id="AAQR03072383">
    <property type="status" value="NOT_ANNOTATED_CDS"/>
    <property type="molecule type" value="Genomic_DNA"/>
</dbReference>
<dbReference type="Ensembl" id="ENSOGAT00000016358.2">
    <property type="protein sequence ID" value="ENSOGAP00000014639.2"/>
    <property type="gene ID" value="ENSOGAG00000016355.2"/>
</dbReference>
<reference evidence="2" key="2">
    <citation type="submission" date="2025-08" db="UniProtKB">
        <authorList>
            <consortium name="Ensembl"/>
        </authorList>
    </citation>
    <scope>IDENTIFICATION</scope>
</reference>
<comment type="similarity">
    <text evidence="1">Belongs to the FAM47 family.</text>
</comment>
<reference evidence="2" key="3">
    <citation type="submission" date="2025-09" db="UniProtKB">
        <authorList>
            <consortium name="Ensembl"/>
        </authorList>
    </citation>
    <scope>IDENTIFICATION</scope>
</reference>
<evidence type="ECO:0000313" key="2">
    <source>
        <dbReference type="Ensembl" id="ENSOGAP00000014639.2"/>
    </source>
</evidence>
<evidence type="ECO:0000313" key="3">
    <source>
        <dbReference type="Proteomes" id="UP000005225"/>
    </source>
</evidence>
<protein>
    <submittedName>
        <fullName evidence="2">Family with sequence similarity 47 member E</fullName>
    </submittedName>
</protein>
<organism evidence="2 3">
    <name type="scientific">Otolemur garnettii</name>
    <name type="common">Small-eared galago</name>
    <name type="synonym">Garnett's greater bushbaby</name>
    <dbReference type="NCBI Taxonomy" id="30611"/>
    <lineage>
        <taxon>Eukaryota</taxon>
        <taxon>Metazoa</taxon>
        <taxon>Chordata</taxon>
        <taxon>Craniata</taxon>
        <taxon>Vertebrata</taxon>
        <taxon>Euteleostomi</taxon>
        <taxon>Mammalia</taxon>
        <taxon>Eutheria</taxon>
        <taxon>Euarchontoglires</taxon>
        <taxon>Primates</taxon>
        <taxon>Strepsirrhini</taxon>
        <taxon>Lorisiformes</taxon>
        <taxon>Galagidae</taxon>
        <taxon>Otolemur</taxon>
    </lineage>
</organism>
<dbReference type="GO" id="GO:0071168">
    <property type="term" value="P:protein localization to chromatin"/>
    <property type="evidence" value="ECO:0007669"/>
    <property type="project" value="Ensembl"/>
</dbReference>
<dbReference type="InParanoid" id="H0XF65"/>
<keyword evidence="3" id="KW-1185">Reference proteome</keyword>
<sequence length="368" mass="42674">SKCFPKHKNRPQFPASLNSRRWVFLTKGPEDFRKGCGPCPALISRAPQEGSLPQICHRAPLLAPRKRRNQQPKDTALSSKLWSAQRVRKAFLEDVEARLAPHPLALYGNLEEAMPAELLLKVLEVLDPDRKLEDTWVYCEDPRKRMKEPPKPFKKCATQVYLGPPRKSSGSCSGQWLYKEKPCQVDLPHRDGPLVYENGSSNIDEEFILKQFHVDYQSKPSPEVLHTGRLNQLPLEPKRRVGLKKLQEPEFLQKLDKERKLQKPQNPSKPKRVKMRYGAWYLDTKLWKKQRADEPLVDPKASHEAYDENFKKRQQEQEEGLADLRGTAAFEDFILSRGYPMPSFLKKMYPRKEHKYACSKTPVRLTQA</sequence>
<dbReference type="FunCoup" id="H0XF65">
    <property type="interactions" value="969"/>
</dbReference>
<name>H0XF65_OTOGA</name>
<dbReference type="GO" id="GO:0000785">
    <property type="term" value="C:chromatin"/>
    <property type="evidence" value="ECO:0007669"/>
    <property type="project" value="Ensembl"/>
</dbReference>
<dbReference type="InterPro" id="IPR032743">
    <property type="entry name" value="FAM47"/>
</dbReference>
<dbReference type="eggNOG" id="ENOG502QRUF">
    <property type="taxonomic scope" value="Eukaryota"/>
</dbReference>
<dbReference type="GeneTree" id="ENSGT00940000162425"/>
<dbReference type="GO" id="GO:0045815">
    <property type="term" value="P:transcription initiation-coupled chromatin remodeling"/>
    <property type="evidence" value="ECO:0007669"/>
    <property type="project" value="Ensembl"/>
</dbReference>
<dbReference type="EMBL" id="AAQR03072382">
    <property type="status" value="NOT_ANNOTATED_CDS"/>
    <property type="molecule type" value="Genomic_DNA"/>
</dbReference>
<dbReference type="HOGENOM" id="CLU_055231_0_0_1"/>
<dbReference type="EMBL" id="AAQR03072380">
    <property type="status" value="NOT_ANNOTATED_CDS"/>
    <property type="molecule type" value="Genomic_DNA"/>
</dbReference>
<dbReference type="PANTHER" id="PTHR46449">
    <property type="entry name" value="ZGC:158260"/>
    <property type="match status" value="1"/>
</dbReference>
<proteinExistence type="inferred from homology"/>
<evidence type="ECO:0000256" key="1">
    <source>
        <dbReference type="ARBA" id="ARBA00005277"/>
    </source>
</evidence>
<gene>
    <name evidence="2" type="primary">FAM47E</name>
</gene>
<dbReference type="GO" id="GO:0005634">
    <property type="term" value="C:nucleus"/>
    <property type="evidence" value="ECO:0007669"/>
    <property type="project" value="Ensembl"/>
</dbReference>
<reference evidence="3" key="1">
    <citation type="submission" date="2011-03" db="EMBL/GenBank/DDBJ databases">
        <title>Version 3 of the genome sequence of Otolemur garnettii (Bushbaby).</title>
        <authorList>
            <consortium name="The Broad Institute Genome Sequencing Platform"/>
            <person name="Di Palma F."/>
            <person name="Johnson J."/>
            <person name="Lander E.S."/>
            <person name="Lindblad-Toh K."/>
            <person name="Jaffe D.B."/>
            <person name="Gnerre S."/>
            <person name="MacCallum I."/>
            <person name="Przybylski D."/>
            <person name="Ribeiro F.J."/>
            <person name="Burton J.N."/>
            <person name="Walker B.J."/>
            <person name="Sharpe T."/>
            <person name="Hall G."/>
        </authorList>
    </citation>
    <scope>NUCLEOTIDE SEQUENCE [LARGE SCALE GENOMIC DNA]</scope>
</reference>
<dbReference type="PANTHER" id="PTHR46449:SF3">
    <property type="entry name" value="PROTEIN FAM47E"/>
    <property type="match status" value="1"/>
</dbReference>
<accession>H0XF65</accession>
<dbReference type="GO" id="GO:0005737">
    <property type="term" value="C:cytoplasm"/>
    <property type="evidence" value="ECO:0007669"/>
    <property type="project" value="Ensembl"/>
</dbReference>
<dbReference type="Proteomes" id="UP000005225">
    <property type="component" value="Unassembled WGS sequence"/>
</dbReference>
<dbReference type="GO" id="GO:0008047">
    <property type="term" value="F:enzyme activator activity"/>
    <property type="evidence" value="ECO:0007669"/>
    <property type="project" value="Ensembl"/>
</dbReference>